<keyword evidence="6" id="KW-1185">Reference proteome</keyword>
<evidence type="ECO:0000313" key="6">
    <source>
        <dbReference type="Proteomes" id="UP000887581"/>
    </source>
</evidence>
<organism evidence="6 7">
    <name type="scientific">Setaria digitata</name>
    <dbReference type="NCBI Taxonomy" id="48799"/>
    <lineage>
        <taxon>Eukaryota</taxon>
        <taxon>Metazoa</taxon>
        <taxon>Ecdysozoa</taxon>
        <taxon>Nematoda</taxon>
        <taxon>Chromadorea</taxon>
        <taxon>Rhabditida</taxon>
        <taxon>Spirurina</taxon>
        <taxon>Spiruromorpha</taxon>
        <taxon>Filarioidea</taxon>
        <taxon>Setariidae</taxon>
        <taxon>Setaria</taxon>
    </lineage>
</organism>
<accession>A0A915PIE5</accession>
<evidence type="ECO:0000259" key="5">
    <source>
        <dbReference type="PROSITE" id="PS00028"/>
    </source>
</evidence>
<dbReference type="GO" id="GO:0008138">
    <property type="term" value="F:protein tyrosine/serine/threonine phosphatase activity"/>
    <property type="evidence" value="ECO:0007669"/>
    <property type="project" value="TreeGrafter"/>
</dbReference>
<sequence length="153" mass="17620">MDYLALCITFDMDEKSPDSVDSMSVKYRCRKCRKILFSDRCFTRHKILISHNVTGDVMKEPVDCGFDYLISPMTWMSLKEHRGKIFCSCSEKLGHYDWGGRVCKGVNGKQCGTAVRPWIYVNRNKIDRVVEANQNVRGLMDSIIIRPPKLPHA</sequence>
<feature type="domain" description="C2H2-type" evidence="5">
    <location>
        <begin position="29"/>
        <end position="51"/>
    </location>
</feature>
<evidence type="ECO:0000256" key="1">
    <source>
        <dbReference type="ARBA" id="ARBA00008601"/>
    </source>
</evidence>
<reference evidence="7" key="1">
    <citation type="submission" date="2022-11" db="UniProtKB">
        <authorList>
            <consortium name="WormBaseParasite"/>
        </authorList>
    </citation>
    <scope>IDENTIFICATION</scope>
</reference>
<evidence type="ECO:0000313" key="7">
    <source>
        <dbReference type="WBParaSite" id="sdigi.contig107.g4465.t1"/>
    </source>
</evidence>
<evidence type="ECO:0000256" key="3">
    <source>
        <dbReference type="ARBA" id="ARBA00022801"/>
    </source>
</evidence>
<keyword evidence="3" id="KW-0378">Hydrolase</keyword>
<dbReference type="PROSITE" id="PS00028">
    <property type="entry name" value="ZINC_FINGER_C2H2_1"/>
    <property type="match status" value="1"/>
</dbReference>
<dbReference type="InterPro" id="IPR013087">
    <property type="entry name" value="Znf_C2H2_type"/>
</dbReference>
<dbReference type="GO" id="GO:0004725">
    <property type="term" value="F:protein tyrosine phosphatase activity"/>
    <property type="evidence" value="ECO:0007669"/>
    <property type="project" value="UniProtKB-EC"/>
</dbReference>
<comment type="similarity">
    <text evidence="1">Belongs to the protein-tyrosine phosphatase family. Non-receptor class dual specificity subfamily.</text>
</comment>
<name>A0A915PIE5_9BILA</name>
<dbReference type="PANTHER" id="PTHR45848:SF4">
    <property type="entry name" value="DUAL SPECIFICITY PROTEIN PHOSPHATASE 12"/>
    <property type="match status" value="1"/>
</dbReference>
<dbReference type="WBParaSite" id="sdigi.contig107.g4465.t1">
    <property type="protein sequence ID" value="sdigi.contig107.g4465.t1"/>
    <property type="gene ID" value="sdigi.contig107.g4465"/>
</dbReference>
<keyword evidence="4" id="KW-0904">Protein phosphatase</keyword>
<evidence type="ECO:0000256" key="4">
    <source>
        <dbReference type="ARBA" id="ARBA00022912"/>
    </source>
</evidence>
<dbReference type="AlphaFoldDB" id="A0A915PIE5"/>
<evidence type="ECO:0000256" key="2">
    <source>
        <dbReference type="ARBA" id="ARBA00013064"/>
    </source>
</evidence>
<protein>
    <recommendedName>
        <fullName evidence="2">protein-tyrosine-phosphatase</fullName>
        <ecNumber evidence="2">3.1.3.48</ecNumber>
    </recommendedName>
</protein>
<dbReference type="PANTHER" id="PTHR45848">
    <property type="entry name" value="DUAL SPECIFICITY PROTEIN PHOSPHATASE 12 FAMILY MEMBER"/>
    <property type="match status" value="1"/>
</dbReference>
<dbReference type="GO" id="GO:0005634">
    <property type="term" value="C:nucleus"/>
    <property type="evidence" value="ECO:0007669"/>
    <property type="project" value="TreeGrafter"/>
</dbReference>
<proteinExistence type="inferred from homology"/>
<dbReference type="EC" id="3.1.3.48" evidence="2"/>
<dbReference type="Proteomes" id="UP000887581">
    <property type="component" value="Unplaced"/>
</dbReference>